<feature type="domain" description="Fibronectin type-III" evidence="3">
    <location>
        <begin position="420"/>
        <end position="520"/>
    </location>
</feature>
<proteinExistence type="predicted"/>
<protein>
    <recommendedName>
        <fullName evidence="3">Fibronectin type-III domain-containing protein</fullName>
    </recommendedName>
</protein>
<dbReference type="InterPro" id="IPR003961">
    <property type="entry name" value="FN3_dom"/>
</dbReference>
<dbReference type="Proteomes" id="UP001491310">
    <property type="component" value="Unassembled WGS sequence"/>
</dbReference>
<dbReference type="InterPro" id="IPR036116">
    <property type="entry name" value="FN3_sf"/>
</dbReference>
<keyword evidence="5" id="KW-1185">Reference proteome</keyword>
<dbReference type="CDD" id="cd00063">
    <property type="entry name" value="FN3"/>
    <property type="match status" value="8"/>
</dbReference>
<reference evidence="4 5" key="1">
    <citation type="journal article" date="2024" name="Nat. Commun.">
        <title>Phylogenomics reveals the evolutionary origins of lichenization in chlorophyte algae.</title>
        <authorList>
            <person name="Puginier C."/>
            <person name="Libourel C."/>
            <person name="Otte J."/>
            <person name="Skaloud P."/>
            <person name="Haon M."/>
            <person name="Grisel S."/>
            <person name="Petersen M."/>
            <person name="Berrin J.G."/>
            <person name="Delaux P.M."/>
            <person name="Dal Grande F."/>
            <person name="Keller J."/>
        </authorList>
    </citation>
    <scope>NUCLEOTIDE SEQUENCE [LARGE SCALE GENOMIC DNA]</scope>
    <source>
        <strain evidence="4 5">SAG 216-7</strain>
    </source>
</reference>
<feature type="region of interest" description="Disordered" evidence="1">
    <location>
        <begin position="683"/>
        <end position="761"/>
    </location>
</feature>
<dbReference type="PANTHER" id="PTHR24099:SF11">
    <property type="entry name" value="FIBRONECTIN TYPE III DOMAIN-CONTAINING 3BA-RELATED"/>
    <property type="match status" value="1"/>
</dbReference>
<dbReference type="EMBL" id="JALJOT010000003">
    <property type="protein sequence ID" value="KAK9916694.1"/>
    <property type="molecule type" value="Genomic_DNA"/>
</dbReference>
<feature type="region of interest" description="Disordered" evidence="1">
    <location>
        <begin position="1"/>
        <end position="29"/>
    </location>
</feature>
<dbReference type="SMART" id="SM00060">
    <property type="entry name" value="FN3"/>
    <property type="match status" value="9"/>
</dbReference>
<name>A0ABR2YYI8_9CHLO</name>
<feature type="transmembrane region" description="Helical" evidence="2">
    <location>
        <begin position="1175"/>
        <end position="1193"/>
    </location>
</feature>
<evidence type="ECO:0000313" key="4">
    <source>
        <dbReference type="EMBL" id="KAK9916694.1"/>
    </source>
</evidence>
<dbReference type="SUPFAM" id="SSF49265">
    <property type="entry name" value="Fibronectin type III"/>
    <property type="match status" value="5"/>
</dbReference>
<feature type="compositionally biased region" description="Low complexity" evidence="1">
    <location>
        <begin position="712"/>
        <end position="734"/>
    </location>
</feature>
<sequence>MKNSGGGVAVIPQSGNRRARPGAPLKAGFFNKQNGRVRHDVTAVSRSSGLAPARAAEVANHADGEVEKPKANGLSSADQNEGEQEVPPIIPAFEAAKSPDLIAVDTTSMQLQWHTVRQLPPQMPPGLSSSGPDHQELPTCDVEYCLETRLEASGAGGTVAVQTTWQNSYRGKDTFTQVRDLRPGRKYAFRIVVHPIVKPPYAQPPAQAPSPVVVFETPATVPGPPPPVAPSRLERTALLVKWSEPDETGGRDIVEYQVQMSPGQKAEGQSEEFVDVYRGKEMKQRLTQLRPATLYTFRVKAFNEIGESEWSKEASFSTKATVPDQPQAPKLLSAGPTTVMLHWPVPASNGSEIDQYTLERDNGDCGEFDKVYQGSLSLVEVSGLRSGFTYRFRVQAHNEAGKSLPSPIALIKTASTTARAPGVPTVIGNNRTSASLRWTPPEDDGGTPVLGYEAELQPKSRAAIEGGMDDEWMLVYQGSAAACTVGGLRAGCLYRVRVRARNAAGFSPHSQPADVRTADDVPEQPSAPSAAAHTSETLSVTWGAPGHDGGSPITSYRLELCRVGPTEGWDSGASKGKRGEEEQYSTVPLEGGGLERHAEIDSLHPGNEYLLRVFANNAQGSSPASAIGKLCTRAAPPLPPDPPHMGVQAAAANALQLAWSAPWANGAPVTSYALDMARADALPSQSQSGSAPAQESAREQDSASAGSGGPPAAGYAASSAASSADGDDVASASDQAPRLPRQRGGRRSNPFSTVYSGPETSCRVEGLDPFTEYAFRLRAYNTAGRSGFSPPVYLRTQSGPPSAPLTFTADGSSSSSIVAGWSEPEQDYGAPITCYQLECSPAAQRMRSALSWQRAWSGMGLSCEVEGLRPGREYVVRVRACNIRGQGPWSAPVAAETLPAPPAAPPAPVIGQRTASSLRCRWDAPAEDHGAAVLQYRLEMADEGGEWLEAWRGTGTVAKVGDLAAGRQYSFRVAASSAVGEGPFSRPTAARTLLHPPQPPHSLLLQPTQEPLGFVVRWELPEGCATHADAVSHEVEACEDGGHSGRQTAPGKAAECTLTGLHPGTLYQVRARSVGVDGAGHSAWSELVSAATPGERAQPATAAVTGGPAAADSDGAAPKRRRVKKPAVERELALADPKLKAQERKAAMGRKQVEQLRSKRTPLISKRIKRLLKRTLSFALFFGALFLLFTFAARESSLNSQAYKLAMKTREAQHKKATAQPLAESDQQRQEQAERLSMKRLREWQEAMQARRASSEGPTRAKKPMHLGEDPFEHLPPHISIHDFNFG</sequence>
<feature type="domain" description="Fibronectin type-III" evidence="3">
    <location>
        <begin position="224"/>
        <end position="321"/>
    </location>
</feature>
<feature type="domain" description="Fibronectin type-III" evidence="3">
    <location>
        <begin position="325"/>
        <end position="416"/>
    </location>
</feature>
<feature type="region of interest" description="Disordered" evidence="1">
    <location>
        <begin position="1246"/>
        <end position="1274"/>
    </location>
</feature>
<feature type="region of interest" description="Disordered" evidence="1">
    <location>
        <begin position="1214"/>
        <end position="1234"/>
    </location>
</feature>
<comment type="caution">
    <text evidence="4">The sequence shown here is derived from an EMBL/GenBank/DDBJ whole genome shotgun (WGS) entry which is preliminary data.</text>
</comment>
<organism evidence="4 5">
    <name type="scientific">Coccomyxa subellipsoidea</name>
    <dbReference type="NCBI Taxonomy" id="248742"/>
    <lineage>
        <taxon>Eukaryota</taxon>
        <taxon>Viridiplantae</taxon>
        <taxon>Chlorophyta</taxon>
        <taxon>core chlorophytes</taxon>
        <taxon>Trebouxiophyceae</taxon>
        <taxon>Trebouxiophyceae incertae sedis</taxon>
        <taxon>Coccomyxaceae</taxon>
        <taxon>Coccomyxa</taxon>
    </lineage>
</organism>
<feature type="region of interest" description="Disordered" evidence="1">
    <location>
        <begin position="505"/>
        <end position="546"/>
    </location>
</feature>
<dbReference type="PROSITE" id="PS50853">
    <property type="entry name" value="FN3"/>
    <property type="match status" value="8"/>
</dbReference>
<keyword evidence="2" id="KW-1133">Transmembrane helix</keyword>
<dbReference type="InterPro" id="IPR013783">
    <property type="entry name" value="Ig-like_fold"/>
</dbReference>
<accession>A0ABR2YYI8</accession>
<feature type="compositionally biased region" description="Low complexity" evidence="1">
    <location>
        <begin position="1097"/>
        <end position="1116"/>
    </location>
</feature>
<feature type="region of interest" description="Disordered" evidence="1">
    <location>
        <begin position="43"/>
        <end position="84"/>
    </location>
</feature>
<feature type="domain" description="Fibronectin type-III" evidence="3">
    <location>
        <begin position="710"/>
        <end position="799"/>
    </location>
</feature>
<dbReference type="PANTHER" id="PTHR24099">
    <property type="entry name" value="E3 UBIQUITIN-PROTEIN LIGASE TRIM36-RELATED"/>
    <property type="match status" value="1"/>
</dbReference>
<feature type="domain" description="Fibronectin type-III" evidence="3">
    <location>
        <begin position="524"/>
        <end position="637"/>
    </location>
</feature>
<feature type="compositionally biased region" description="Basic and acidic residues" evidence="1">
    <location>
        <begin position="60"/>
        <end position="70"/>
    </location>
</feature>
<evidence type="ECO:0000256" key="2">
    <source>
        <dbReference type="SAM" id="Phobius"/>
    </source>
</evidence>
<feature type="domain" description="Fibronectin type-III" evidence="3">
    <location>
        <begin position="904"/>
        <end position="997"/>
    </location>
</feature>
<dbReference type="InterPro" id="IPR050617">
    <property type="entry name" value="E3_ligase_FN3/SPRY"/>
</dbReference>
<dbReference type="Pfam" id="PF00041">
    <property type="entry name" value="fn3"/>
    <property type="match status" value="8"/>
</dbReference>
<feature type="region of interest" description="Disordered" evidence="1">
    <location>
        <begin position="567"/>
        <end position="586"/>
    </location>
</feature>
<dbReference type="PRINTS" id="PR00014">
    <property type="entry name" value="FNTYPEIII"/>
</dbReference>
<feature type="region of interest" description="Disordered" evidence="1">
    <location>
        <begin position="1092"/>
        <end position="1124"/>
    </location>
</feature>
<feature type="compositionally biased region" description="Low complexity" evidence="1">
    <location>
        <begin position="684"/>
        <end position="695"/>
    </location>
</feature>
<feature type="domain" description="Fibronectin type-III" evidence="3">
    <location>
        <begin position="999"/>
        <end position="1095"/>
    </location>
</feature>
<keyword evidence="2" id="KW-0472">Membrane</keyword>
<gene>
    <name evidence="4" type="ORF">WJX75_005892</name>
</gene>
<feature type="domain" description="Fibronectin type-III" evidence="3">
    <location>
        <begin position="803"/>
        <end position="900"/>
    </location>
</feature>
<keyword evidence="2" id="KW-0812">Transmembrane</keyword>
<evidence type="ECO:0000259" key="3">
    <source>
        <dbReference type="PROSITE" id="PS50853"/>
    </source>
</evidence>
<evidence type="ECO:0000313" key="5">
    <source>
        <dbReference type="Proteomes" id="UP001491310"/>
    </source>
</evidence>
<dbReference type="Gene3D" id="2.60.40.10">
    <property type="entry name" value="Immunoglobulins"/>
    <property type="match status" value="9"/>
</dbReference>
<feature type="compositionally biased region" description="Polar residues" evidence="1">
    <location>
        <begin position="749"/>
        <end position="759"/>
    </location>
</feature>
<evidence type="ECO:0000256" key="1">
    <source>
        <dbReference type="SAM" id="MobiDB-lite"/>
    </source>
</evidence>